<evidence type="ECO:0000313" key="1">
    <source>
        <dbReference type="EMBL" id="KAK6625415.1"/>
    </source>
</evidence>
<protein>
    <submittedName>
        <fullName evidence="1">Uncharacterized protein</fullName>
    </submittedName>
</protein>
<dbReference type="AlphaFoldDB" id="A0AAN8PBL4"/>
<comment type="caution">
    <text evidence="1">The sequence shown here is derived from an EMBL/GenBank/DDBJ whole genome shotgun (WGS) entry which is preliminary data.</text>
</comment>
<accession>A0AAN8PBL4</accession>
<organism evidence="1 2">
    <name type="scientific">Polyplax serrata</name>
    <name type="common">Common mouse louse</name>
    <dbReference type="NCBI Taxonomy" id="468196"/>
    <lineage>
        <taxon>Eukaryota</taxon>
        <taxon>Metazoa</taxon>
        <taxon>Ecdysozoa</taxon>
        <taxon>Arthropoda</taxon>
        <taxon>Hexapoda</taxon>
        <taxon>Insecta</taxon>
        <taxon>Pterygota</taxon>
        <taxon>Neoptera</taxon>
        <taxon>Paraneoptera</taxon>
        <taxon>Psocodea</taxon>
        <taxon>Troctomorpha</taxon>
        <taxon>Phthiraptera</taxon>
        <taxon>Anoplura</taxon>
        <taxon>Polyplacidae</taxon>
        <taxon>Polyplax</taxon>
    </lineage>
</organism>
<dbReference type="Proteomes" id="UP001372834">
    <property type="component" value="Unassembled WGS sequence"/>
</dbReference>
<sequence length="67" mass="7578">MPPRCPDATQMEPSPRQQEASTLLLIYTQKNNSTPTGTHGKYEVEGEEKKFDAIVTATHLHCYLILF</sequence>
<name>A0AAN8PBL4_POLSC</name>
<gene>
    <name evidence="1" type="ORF">RUM43_005713</name>
</gene>
<evidence type="ECO:0000313" key="2">
    <source>
        <dbReference type="Proteomes" id="UP001372834"/>
    </source>
</evidence>
<reference evidence="1 2" key="1">
    <citation type="submission" date="2023-10" db="EMBL/GenBank/DDBJ databases">
        <title>Genomes of two closely related lineages of the louse Polyplax serrata with different host specificities.</title>
        <authorList>
            <person name="Martinu J."/>
            <person name="Tarabai H."/>
            <person name="Stefka J."/>
            <person name="Hypsa V."/>
        </authorList>
    </citation>
    <scope>NUCLEOTIDE SEQUENCE [LARGE SCALE GENOMIC DNA]</scope>
    <source>
        <strain evidence="1">HR10_N</strain>
    </source>
</reference>
<dbReference type="EMBL" id="JAWJWE010000037">
    <property type="protein sequence ID" value="KAK6625415.1"/>
    <property type="molecule type" value="Genomic_DNA"/>
</dbReference>
<proteinExistence type="predicted"/>